<comment type="catalytic activity">
    <reaction evidence="1">
        <text>ATP + protein L-histidine = ADP + protein N-phospho-L-histidine.</text>
        <dbReference type="EC" id="2.7.13.3"/>
    </reaction>
</comment>
<keyword evidence="10" id="KW-0812">Transmembrane</keyword>
<dbReference type="GO" id="GO:0007234">
    <property type="term" value="P:osmosensory signaling via phosphorelay pathway"/>
    <property type="evidence" value="ECO:0007669"/>
    <property type="project" value="TreeGrafter"/>
</dbReference>
<feature type="transmembrane region" description="Helical" evidence="10">
    <location>
        <begin position="12"/>
        <end position="35"/>
    </location>
</feature>
<evidence type="ECO:0000256" key="4">
    <source>
        <dbReference type="ARBA" id="ARBA00022553"/>
    </source>
</evidence>
<name>A0AAP2GQ23_9BACT</name>
<comment type="subcellular location">
    <subcellularLocation>
        <location evidence="2">Membrane</location>
    </subcellularLocation>
</comment>
<dbReference type="InterPro" id="IPR003661">
    <property type="entry name" value="HisK_dim/P_dom"/>
</dbReference>
<sequence>MRFRINTITTRLFFSFGILVFNIVIISVLALFFLWRTGVISKISHRIDNQRILAIQLIKTDLDFLRFETVNQQYYETGQSSLLQQRDSLSELIRNQNLLLYGEMVANDFLIDYEFHQIDSALAIYNTTFSVLTSRINERGFKDHGLEGIMREYAHQLENMHTAIPMTELLTLRRHEKDFMLRKEDRYIDRFNEVAARALLAMNQKGQQACAEILGNYQAAFRHLTALDYEIGVTPQEGLLGKLNVQTKVMSDRLAQLTLLSNERKDEVIKKSAIIFSVISFILIVFSMILTYYTSTRLARPIRKLSSTIGKFIVNEGLNEKELENAAVADEIGNLSHSFIKLSRKLKTQFSEILHQNKELQKLNEELDRFIYSAAHDLKSPLASLHGLVLLAEREINSPQHAHYFEMMSASLGKLDGFIRDITDYAKNKRQQLRVERVDAERMVREILESVRFLPQADRMQVIVNIEGADFYTDKTRLEIILKNLISNSFRYMDFTKSDPFIRIEGVVSETCMNISVADNGIGIARQHIRKVFDMFYRAVEHSKGTGIGLFLVKESVKMLRGRISVKSSLGEWTVFYLNLPNLRQGNVNTPESEAVILDEMI</sequence>
<feature type="transmembrane region" description="Helical" evidence="10">
    <location>
        <begin position="273"/>
        <end position="294"/>
    </location>
</feature>
<keyword evidence="7 13" id="KW-0418">Kinase</keyword>
<dbReference type="InterPro" id="IPR003660">
    <property type="entry name" value="HAMP_dom"/>
</dbReference>
<keyword evidence="4" id="KW-0597">Phosphoprotein</keyword>
<keyword evidence="14" id="KW-1185">Reference proteome</keyword>
<dbReference type="GO" id="GO:0000156">
    <property type="term" value="F:phosphorelay response regulator activity"/>
    <property type="evidence" value="ECO:0007669"/>
    <property type="project" value="TreeGrafter"/>
</dbReference>
<proteinExistence type="predicted"/>
<keyword evidence="6" id="KW-0547">Nucleotide-binding</keyword>
<dbReference type="CDD" id="cd00082">
    <property type="entry name" value="HisKA"/>
    <property type="match status" value="1"/>
</dbReference>
<dbReference type="PANTHER" id="PTHR42878:SF7">
    <property type="entry name" value="SENSOR HISTIDINE KINASE GLRK"/>
    <property type="match status" value="1"/>
</dbReference>
<evidence type="ECO:0000259" key="12">
    <source>
        <dbReference type="PROSITE" id="PS50885"/>
    </source>
</evidence>
<dbReference type="Pfam" id="PF00512">
    <property type="entry name" value="HisKA"/>
    <property type="match status" value="1"/>
</dbReference>
<dbReference type="AlphaFoldDB" id="A0AAP2GQ23"/>
<evidence type="ECO:0000259" key="11">
    <source>
        <dbReference type="PROSITE" id="PS50109"/>
    </source>
</evidence>
<evidence type="ECO:0000256" key="9">
    <source>
        <dbReference type="ARBA" id="ARBA00023012"/>
    </source>
</evidence>
<dbReference type="Proteomes" id="UP001319200">
    <property type="component" value="Unassembled WGS sequence"/>
</dbReference>
<accession>A0AAP2GQ23</accession>
<dbReference type="SMART" id="SM00388">
    <property type="entry name" value="HisKA"/>
    <property type="match status" value="1"/>
</dbReference>
<dbReference type="PROSITE" id="PS50109">
    <property type="entry name" value="HIS_KIN"/>
    <property type="match status" value="1"/>
</dbReference>
<dbReference type="SMART" id="SM00387">
    <property type="entry name" value="HATPase_c"/>
    <property type="match status" value="1"/>
</dbReference>
<dbReference type="PRINTS" id="PR00344">
    <property type="entry name" value="BCTRLSENSOR"/>
</dbReference>
<dbReference type="GO" id="GO:0000155">
    <property type="term" value="F:phosphorelay sensor kinase activity"/>
    <property type="evidence" value="ECO:0007669"/>
    <property type="project" value="InterPro"/>
</dbReference>
<evidence type="ECO:0000313" key="14">
    <source>
        <dbReference type="Proteomes" id="UP001319200"/>
    </source>
</evidence>
<comment type="caution">
    <text evidence="13">The sequence shown here is derived from an EMBL/GenBank/DDBJ whole genome shotgun (WGS) entry which is preliminary data.</text>
</comment>
<dbReference type="Gene3D" id="1.10.287.130">
    <property type="match status" value="1"/>
</dbReference>
<gene>
    <name evidence="13" type="ORF">KK083_16610</name>
</gene>
<reference evidence="13 14" key="1">
    <citation type="submission" date="2021-05" db="EMBL/GenBank/DDBJ databases">
        <title>A Polyphasic approach of four new species of the genus Ohtaekwangia: Ohtaekwangia histidinii sp. nov., Ohtaekwangia cretensis sp. nov., Ohtaekwangia indiensis sp. nov., Ohtaekwangia reichenbachii sp. nov. from diverse environment.</title>
        <authorList>
            <person name="Octaviana S."/>
        </authorList>
    </citation>
    <scope>NUCLEOTIDE SEQUENCE [LARGE SCALE GENOMIC DNA]</scope>
    <source>
        <strain evidence="13 14">PWU4</strain>
    </source>
</reference>
<dbReference type="InterPro" id="IPR004358">
    <property type="entry name" value="Sig_transdc_His_kin-like_C"/>
</dbReference>
<evidence type="ECO:0000256" key="10">
    <source>
        <dbReference type="SAM" id="Phobius"/>
    </source>
</evidence>
<dbReference type="GO" id="GO:0016020">
    <property type="term" value="C:membrane"/>
    <property type="evidence" value="ECO:0007669"/>
    <property type="project" value="UniProtKB-SubCell"/>
</dbReference>
<keyword evidence="9" id="KW-0902">Two-component regulatory system</keyword>
<dbReference type="InterPro" id="IPR036097">
    <property type="entry name" value="HisK_dim/P_sf"/>
</dbReference>
<dbReference type="GO" id="GO:0030295">
    <property type="term" value="F:protein kinase activator activity"/>
    <property type="evidence" value="ECO:0007669"/>
    <property type="project" value="TreeGrafter"/>
</dbReference>
<keyword evidence="10" id="KW-1133">Transmembrane helix</keyword>
<keyword evidence="8" id="KW-0067">ATP-binding</keyword>
<feature type="domain" description="HAMP" evidence="12">
    <location>
        <begin position="296"/>
        <end position="351"/>
    </location>
</feature>
<dbReference type="RefSeq" id="WP_254164745.1">
    <property type="nucleotide sequence ID" value="NZ_JAHESF010000015.1"/>
</dbReference>
<dbReference type="EC" id="2.7.13.3" evidence="3"/>
<dbReference type="EMBL" id="JAHESF010000015">
    <property type="protein sequence ID" value="MBT1698515.1"/>
    <property type="molecule type" value="Genomic_DNA"/>
</dbReference>
<organism evidence="13 14">
    <name type="scientific">Chryseosolibacter histidini</name>
    <dbReference type="NCBI Taxonomy" id="2782349"/>
    <lineage>
        <taxon>Bacteria</taxon>
        <taxon>Pseudomonadati</taxon>
        <taxon>Bacteroidota</taxon>
        <taxon>Cytophagia</taxon>
        <taxon>Cytophagales</taxon>
        <taxon>Chryseotaleaceae</taxon>
        <taxon>Chryseosolibacter</taxon>
    </lineage>
</organism>
<dbReference type="Gene3D" id="6.10.340.10">
    <property type="match status" value="1"/>
</dbReference>
<dbReference type="SUPFAM" id="SSF55874">
    <property type="entry name" value="ATPase domain of HSP90 chaperone/DNA topoisomerase II/histidine kinase"/>
    <property type="match status" value="1"/>
</dbReference>
<dbReference type="InterPro" id="IPR003594">
    <property type="entry name" value="HATPase_dom"/>
</dbReference>
<protein>
    <recommendedName>
        <fullName evidence="3">histidine kinase</fullName>
        <ecNumber evidence="3">2.7.13.3</ecNumber>
    </recommendedName>
</protein>
<dbReference type="PANTHER" id="PTHR42878">
    <property type="entry name" value="TWO-COMPONENT HISTIDINE KINASE"/>
    <property type="match status" value="1"/>
</dbReference>
<dbReference type="SUPFAM" id="SSF47384">
    <property type="entry name" value="Homodimeric domain of signal transducing histidine kinase"/>
    <property type="match status" value="1"/>
</dbReference>
<keyword evidence="5" id="KW-0808">Transferase</keyword>
<evidence type="ECO:0000256" key="8">
    <source>
        <dbReference type="ARBA" id="ARBA00022840"/>
    </source>
</evidence>
<evidence type="ECO:0000256" key="7">
    <source>
        <dbReference type="ARBA" id="ARBA00022777"/>
    </source>
</evidence>
<dbReference type="PROSITE" id="PS50885">
    <property type="entry name" value="HAMP"/>
    <property type="match status" value="1"/>
</dbReference>
<evidence type="ECO:0000256" key="1">
    <source>
        <dbReference type="ARBA" id="ARBA00000085"/>
    </source>
</evidence>
<dbReference type="CDD" id="cd00075">
    <property type="entry name" value="HATPase"/>
    <property type="match status" value="1"/>
</dbReference>
<dbReference type="Gene3D" id="3.30.565.10">
    <property type="entry name" value="Histidine kinase-like ATPase, C-terminal domain"/>
    <property type="match status" value="1"/>
</dbReference>
<evidence type="ECO:0000256" key="5">
    <source>
        <dbReference type="ARBA" id="ARBA00022679"/>
    </source>
</evidence>
<evidence type="ECO:0000256" key="2">
    <source>
        <dbReference type="ARBA" id="ARBA00004370"/>
    </source>
</evidence>
<dbReference type="InterPro" id="IPR005467">
    <property type="entry name" value="His_kinase_dom"/>
</dbReference>
<keyword evidence="10" id="KW-0472">Membrane</keyword>
<feature type="domain" description="Histidine kinase" evidence="11">
    <location>
        <begin position="373"/>
        <end position="584"/>
    </location>
</feature>
<dbReference type="InterPro" id="IPR036890">
    <property type="entry name" value="HATPase_C_sf"/>
</dbReference>
<evidence type="ECO:0000313" key="13">
    <source>
        <dbReference type="EMBL" id="MBT1698515.1"/>
    </source>
</evidence>
<dbReference type="InterPro" id="IPR050351">
    <property type="entry name" value="BphY/WalK/GraS-like"/>
</dbReference>
<evidence type="ECO:0000256" key="3">
    <source>
        <dbReference type="ARBA" id="ARBA00012438"/>
    </source>
</evidence>
<dbReference type="GO" id="GO:0005524">
    <property type="term" value="F:ATP binding"/>
    <property type="evidence" value="ECO:0007669"/>
    <property type="project" value="UniProtKB-KW"/>
</dbReference>
<evidence type="ECO:0000256" key="6">
    <source>
        <dbReference type="ARBA" id="ARBA00022741"/>
    </source>
</evidence>
<dbReference type="Pfam" id="PF02518">
    <property type="entry name" value="HATPase_c"/>
    <property type="match status" value="1"/>
</dbReference>